<reference evidence="2 3" key="1">
    <citation type="submission" date="2020-04" db="EMBL/GenBank/DDBJ databases">
        <title>Genome sequencing of novel species.</title>
        <authorList>
            <person name="Heo J."/>
            <person name="Kim S.-J."/>
            <person name="Kim J.-S."/>
            <person name="Hong S.-B."/>
            <person name="Kwon S.-W."/>
        </authorList>
    </citation>
    <scope>NUCLEOTIDE SEQUENCE [LARGE SCALE GENOMIC DNA]</scope>
    <source>
        <strain evidence="2 3">F39-2</strain>
    </source>
</reference>
<dbReference type="AlphaFoldDB" id="A0A7L5E2V7"/>
<dbReference type="Proteomes" id="UP000503278">
    <property type="component" value="Chromosome"/>
</dbReference>
<dbReference type="Gene3D" id="1.20.58.220">
    <property type="entry name" value="Phosphate transport system protein phou homolog 2, domain 2"/>
    <property type="match status" value="1"/>
</dbReference>
<dbReference type="PANTHER" id="PTHR37298">
    <property type="entry name" value="UPF0111 PROTEIN YKAA"/>
    <property type="match status" value="1"/>
</dbReference>
<evidence type="ECO:0000313" key="3">
    <source>
        <dbReference type="Proteomes" id="UP000503278"/>
    </source>
</evidence>
<proteinExistence type="inferred from homology"/>
<sequence length="215" mass="24273">MKTTLLGQFLPDNNQVFYNLFNEASANSTAMAKLLYEAVSSSSTQEQKNQFNQISRLKNKAHELKRQVYAVSGKAFVSPFERNDMYSLVSAIYNVADYIDNAARRINLYAIDVITPPLKELCNLIVEASVALEGCIRAMNNLRQNDIIEAGCNQVKLLEYHADQVYDKALAALNHDETNIFQVLKYSEIFSALEKTTDKCEHATYVIESILIKNS</sequence>
<dbReference type="InterPro" id="IPR018445">
    <property type="entry name" value="Put_Phosphate_transp_reg"/>
</dbReference>
<dbReference type="SUPFAM" id="SSF109755">
    <property type="entry name" value="PhoU-like"/>
    <property type="match status" value="1"/>
</dbReference>
<name>A0A7L5E2V7_9SPHI</name>
<comment type="similarity">
    <text evidence="1">Belongs to the UPF0111 family.</text>
</comment>
<dbReference type="EMBL" id="CP051682">
    <property type="protein sequence ID" value="QJD95123.1"/>
    <property type="molecule type" value="Genomic_DNA"/>
</dbReference>
<dbReference type="InterPro" id="IPR052912">
    <property type="entry name" value="UPF0111_domain"/>
</dbReference>
<protein>
    <submittedName>
        <fullName evidence="2">DUF47 family protein</fullName>
    </submittedName>
</protein>
<dbReference type="PANTHER" id="PTHR37298:SF1">
    <property type="entry name" value="UPF0111 PROTEIN YKAA"/>
    <property type="match status" value="1"/>
</dbReference>
<dbReference type="KEGG" id="mrob:HH214_04140"/>
<evidence type="ECO:0000313" key="2">
    <source>
        <dbReference type="EMBL" id="QJD95123.1"/>
    </source>
</evidence>
<dbReference type="InterPro" id="IPR038078">
    <property type="entry name" value="PhoU-like_sf"/>
</dbReference>
<gene>
    <name evidence="2" type="ORF">HH214_04140</name>
</gene>
<dbReference type="RefSeq" id="WP_169606140.1">
    <property type="nucleotide sequence ID" value="NZ_CP051682.1"/>
</dbReference>
<dbReference type="Pfam" id="PF01865">
    <property type="entry name" value="PhoU_div"/>
    <property type="match status" value="1"/>
</dbReference>
<organism evidence="2 3">
    <name type="scientific">Mucilaginibacter robiniae</name>
    <dbReference type="NCBI Taxonomy" id="2728022"/>
    <lineage>
        <taxon>Bacteria</taxon>
        <taxon>Pseudomonadati</taxon>
        <taxon>Bacteroidota</taxon>
        <taxon>Sphingobacteriia</taxon>
        <taxon>Sphingobacteriales</taxon>
        <taxon>Sphingobacteriaceae</taxon>
        <taxon>Mucilaginibacter</taxon>
    </lineage>
</organism>
<keyword evidence="3" id="KW-1185">Reference proteome</keyword>
<accession>A0A7L5E2V7</accession>
<evidence type="ECO:0000256" key="1">
    <source>
        <dbReference type="ARBA" id="ARBA00008591"/>
    </source>
</evidence>